<organism evidence="1 2">
    <name type="scientific">Paenibacillus haidiansis</name>
    <dbReference type="NCBI Taxonomy" id="1574488"/>
    <lineage>
        <taxon>Bacteria</taxon>
        <taxon>Bacillati</taxon>
        <taxon>Bacillota</taxon>
        <taxon>Bacilli</taxon>
        <taxon>Bacillales</taxon>
        <taxon>Paenibacillaceae</taxon>
        <taxon>Paenibacillus</taxon>
    </lineage>
</organism>
<sequence>MDKTYSDLIKIYTNISKENWIPLINIKKDKKSDGVDDIFLMSALIENNQEVLSKYLEEPSWGFSTDTFGHSTFYKQGDEIYYVAGDIVDELEYIVTYRTFNKYEPVIEINPKLIWYGNLLLRGNEYINPDNDQPHIKVSKDSVLVERKYLRDFLAANNKVLAICFDNRRYYNEESQVKYTSKSYQDTTYNIALVLNTAEYTENNAMSYLLGKTLLSPISEPLHEHYKYFFEKDKYEDFIIGVDDNEQPILFTCDENKLANYFGVNLGAPHFLTPVYFRREVLNRYTNNPDDYAVDDGNISYLNKWSIPFTINNEGYVIVWLGDLGRIPNSEQKYWKLFNEKPEGKIEEKFFKRQMLAEFTDAILPEREIFHLINNINAIMESKYGLKLFSDLGDADKKLESAFSLPTNNSVTVFQNFLMQLNKITVERINTNLIKQNIPAEELKDESGNSLGSRVQLNLFLKKLNIKVAEKLDDSFKLSYNSRNKLAGHKGSIKEYNKVWKRDAEFKPNFISDSKLLLTGINIALNDMIEELQDDAD</sequence>
<evidence type="ECO:0000313" key="2">
    <source>
        <dbReference type="Proteomes" id="UP001306950"/>
    </source>
</evidence>
<protein>
    <submittedName>
        <fullName evidence="1">Uncharacterized protein</fullName>
    </submittedName>
</protein>
<accession>A0ABU7VUH2</accession>
<evidence type="ECO:0000313" key="1">
    <source>
        <dbReference type="EMBL" id="MEF2967405.1"/>
    </source>
</evidence>
<keyword evidence="2" id="KW-1185">Reference proteome</keyword>
<gene>
    <name evidence="1" type="ORF">V3851_16385</name>
</gene>
<dbReference type="Proteomes" id="UP001306950">
    <property type="component" value="Unassembled WGS sequence"/>
</dbReference>
<reference evidence="1 2" key="1">
    <citation type="submission" date="2024-02" db="EMBL/GenBank/DDBJ databases">
        <title>A nitrogen-fixing paenibacillus bacterium.</title>
        <authorList>
            <person name="Zhang W.L."/>
            <person name="Chen S.F."/>
        </authorList>
    </citation>
    <scope>NUCLEOTIDE SEQUENCE [LARGE SCALE GENOMIC DNA]</scope>
    <source>
        <strain evidence="1 2">M1</strain>
    </source>
</reference>
<proteinExistence type="predicted"/>
<dbReference type="RefSeq" id="WP_331847625.1">
    <property type="nucleotide sequence ID" value="NZ_JAZHPZ010000008.1"/>
</dbReference>
<comment type="caution">
    <text evidence="1">The sequence shown here is derived from an EMBL/GenBank/DDBJ whole genome shotgun (WGS) entry which is preliminary data.</text>
</comment>
<name>A0ABU7VUH2_9BACL</name>
<dbReference type="EMBL" id="JAZHPZ010000008">
    <property type="protein sequence ID" value="MEF2967405.1"/>
    <property type="molecule type" value="Genomic_DNA"/>
</dbReference>